<dbReference type="Gene3D" id="3.30.530.20">
    <property type="match status" value="1"/>
</dbReference>
<comment type="caution">
    <text evidence="1">The sequence shown here is derived from an EMBL/GenBank/DDBJ whole genome shotgun (WGS) entry which is preliminary data.</text>
</comment>
<gene>
    <name evidence="1" type="ORF">JANAI62_33000</name>
</gene>
<protein>
    <recommendedName>
        <fullName evidence="3">Activator of Hsp90 ATPase homolog 1-like protein</fullName>
    </recommendedName>
</protein>
<evidence type="ECO:0000313" key="1">
    <source>
        <dbReference type="EMBL" id="GIT96677.1"/>
    </source>
</evidence>
<dbReference type="SUPFAM" id="SSF55961">
    <property type="entry name" value="Bet v1-like"/>
    <property type="match status" value="1"/>
</dbReference>
<proteinExistence type="predicted"/>
<dbReference type="InterPro" id="IPR023393">
    <property type="entry name" value="START-like_dom_sf"/>
</dbReference>
<name>A0ABQ4NQL8_9RHOB</name>
<accession>A0ABQ4NQL8</accession>
<dbReference type="Proteomes" id="UP000786693">
    <property type="component" value="Unassembled WGS sequence"/>
</dbReference>
<dbReference type="RefSeq" id="WP_220750177.1">
    <property type="nucleotide sequence ID" value="NZ_BPFH01000007.1"/>
</dbReference>
<dbReference type="InterPro" id="IPR019587">
    <property type="entry name" value="Polyketide_cyclase/dehydratase"/>
</dbReference>
<organism evidence="1 2">
    <name type="scientific">Jannaschia pagri</name>
    <dbReference type="NCBI Taxonomy" id="2829797"/>
    <lineage>
        <taxon>Bacteria</taxon>
        <taxon>Pseudomonadati</taxon>
        <taxon>Pseudomonadota</taxon>
        <taxon>Alphaproteobacteria</taxon>
        <taxon>Rhodobacterales</taxon>
        <taxon>Roseobacteraceae</taxon>
        <taxon>Jannaschia</taxon>
    </lineage>
</organism>
<keyword evidence="2" id="KW-1185">Reference proteome</keyword>
<sequence>MPDTDPKTLVFSRLLPASPQRTYDALIDPAARQIWGPPDADSVVLIDGDQPVVEGGRETSRCGPKDNPYVTVLTDWIILAPGSRLTYAETLVAEGAPLGVTLATADLEPDANGTRLTLTLQIVSYVGSEMLAEFEGGWTHAITNLEVYVSEGQTG</sequence>
<evidence type="ECO:0008006" key="3">
    <source>
        <dbReference type="Google" id="ProtNLM"/>
    </source>
</evidence>
<dbReference type="EMBL" id="BPFH01000007">
    <property type="protein sequence ID" value="GIT96677.1"/>
    <property type="molecule type" value="Genomic_DNA"/>
</dbReference>
<evidence type="ECO:0000313" key="2">
    <source>
        <dbReference type="Proteomes" id="UP000786693"/>
    </source>
</evidence>
<dbReference type="Pfam" id="PF10604">
    <property type="entry name" value="Polyketide_cyc2"/>
    <property type="match status" value="1"/>
</dbReference>
<reference evidence="1 2" key="1">
    <citation type="submission" date="2021-05" db="EMBL/GenBank/DDBJ databases">
        <title>Bacteria Genome sequencing.</title>
        <authorList>
            <person name="Takabe Y."/>
            <person name="Nakajima Y."/>
            <person name="Suzuki S."/>
            <person name="Shiozaki T."/>
        </authorList>
    </citation>
    <scope>NUCLEOTIDE SEQUENCE [LARGE SCALE GENOMIC DNA]</scope>
    <source>
        <strain evidence="1 2">AI_62</strain>
    </source>
</reference>